<feature type="active site" evidence="5">
    <location>
        <position position="77"/>
    </location>
</feature>
<dbReference type="Gene3D" id="3.40.50.150">
    <property type="entry name" value="Vaccinia Virus protein VP39"/>
    <property type="match status" value="1"/>
</dbReference>
<dbReference type="InterPro" id="IPR018117">
    <property type="entry name" value="C5_DNA_meth_AS"/>
</dbReference>
<dbReference type="PRINTS" id="PR00105">
    <property type="entry name" value="C5METTRFRASE"/>
</dbReference>
<dbReference type="PANTHER" id="PTHR46098:SF1">
    <property type="entry name" value="TRNA (CYTOSINE(38)-C(5))-METHYLTRANSFERASE"/>
    <property type="match status" value="1"/>
</dbReference>
<protein>
    <recommendedName>
        <fullName evidence="7">Cytosine-specific methyltransferase</fullName>
        <ecNumber evidence="7">2.1.1.37</ecNumber>
    </recommendedName>
</protein>
<reference evidence="8" key="1">
    <citation type="journal article" date="2014" name="Int. J. Syst. Evol. Microbiol.">
        <title>Complete genome sequence of Corynebacterium casei LMG S-19264T (=DSM 44701T), isolated from a smear-ripened cheese.</title>
        <authorList>
            <consortium name="US DOE Joint Genome Institute (JGI-PGF)"/>
            <person name="Walter F."/>
            <person name="Albersmeier A."/>
            <person name="Kalinowski J."/>
            <person name="Ruckert C."/>
        </authorList>
    </citation>
    <scope>NUCLEOTIDE SEQUENCE</scope>
    <source>
        <strain evidence="8">CGMCC 1.12153</strain>
    </source>
</reference>
<dbReference type="PROSITE" id="PS00094">
    <property type="entry name" value="C5_MTASE_1"/>
    <property type="match status" value="1"/>
</dbReference>
<dbReference type="GO" id="GO:0032259">
    <property type="term" value="P:methylation"/>
    <property type="evidence" value="ECO:0007669"/>
    <property type="project" value="UniProtKB-KW"/>
</dbReference>
<dbReference type="Pfam" id="PF00145">
    <property type="entry name" value="DNA_methylase"/>
    <property type="match status" value="1"/>
</dbReference>
<dbReference type="PANTHER" id="PTHR46098">
    <property type="entry name" value="TRNA (CYTOSINE(38)-C(5))-METHYLTRANSFERASE"/>
    <property type="match status" value="1"/>
</dbReference>
<evidence type="ECO:0000256" key="1">
    <source>
        <dbReference type="ARBA" id="ARBA00022603"/>
    </source>
</evidence>
<dbReference type="InterPro" id="IPR050750">
    <property type="entry name" value="C5-MTase"/>
</dbReference>
<dbReference type="AlphaFoldDB" id="A0A917B3U9"/>
<dbReference type="PROSITE" id="PS51679">
    <property type="entry name" value="SAM_MT_C5"/>
    <property type="match status" value="1"/>
</dbReference>
<evidence type="ECO:0000256" key="2">
    <source>
        <dbReference type="ARBA" id="ARBA00022679"/>
    </source>
</evidence>
<keyword evidence="1 5" id="KW-0489">Methyltransferase</keyword>
<dbReference type="CDD" id="cd00315">
    <property type="entry name" value="Cyt_C5_DNA_methylase"/>
    <property type="match status" value="1"/>
</dbReference>
<dbReference type="Proteomes" id="UP000660110">
    <property type="component" value="Unassembled WGS sequence"/>
</dbReference>
<reference evidence="8" key="2">
    <citation type="submission" date="2020-09" db="EMBL/GenBank/DDBJ databases">
        <authorList>
            <person name="Sun Q."/>
            <person name="Zhou Y."/>
        </authorList>
    </citation>
    <scope>NUCLEOTIDE SEQUENCE</scope>
    <source>
        <strain evidence="8">CGMCC 1.12153</strain>
    </source>
</reference>
<evidence type="ECO:0000256" key="7">
    <source>
        <dbReference type="RuleBase" id="RU000417"/>
    </source>
</evidence>
<dbReference type="GO" id="GO:0003886">
    <property type="term" value="F:DNA (cytosine-5-)-methyltransferase activity"/>
    <property type="evidence" value="ECO:0007669"/>
    <property type="project" value="UniProtKB-EC"/>
</dbReference>
<proteinExistence type="inferred from homology"/>
<gene>
    <name evidence="8" type="ORF">GCM10010954_15810</name>
</gene>
<accession>A0A917B3U9</accession>
<comment type="similarity">
    <text evidence="5 6">Belongs to the class I-like SAM-binding methyltransferase superfamily. C5-methyltransferase family.</text>
</comment>
<evidence type="ECO:0000256" key="4">
    <source>
        <dbReference type="ARBA" id="ARBA00022747"/>
    </source>
</evidence>
<dbReference type="GO" id="GO:0009307">
    <property type="term" value="P:DNA restriction-modification system"/>
    <property type="evidence" value="ECO:0007669"/>
    <property type="project" value="UniProtKB-KW"/>
</dbReference>
<comment type="caution">
    <text evidence="8">The sequence shown here is derived from an EMBL/GenBank/DDBJ whole genome shotgun (WGS) entry which is preliminary data.</text>
</comment>
<dbReference type="SUPFAM" id="SSF53335">
    <property type="entry name" value="S-adenosyl-L-methionine-dependent methyltransferases"/>
    <property type="match status" value="1"/>
</dbReference>
<evidence type="ECO:0000256" key="5">
    <source>
        <dbReference type="PROSITE-ProRule" id="PRU01016"/>
    </source>
</evidence>
<dbReference type="EC" id="2.1.1.37" evidence="7"/>
<comment type="catalytic activity">
    <reaction evidence="7">
        <text>a 2'-deoxycytidine in DNA + S-adenosyl-L-methionine = a 5-methyl-2'-deoxycytidine in DNA + S-adenosyl-L-homocysteine + H(+)</text>
        <dbReference type="Rhea" id="RHEA:13681"/>
        <dbReference type="Rhea" id="RHEA-COMP:11369"/>
        <dbReference type="Rhea" id="RHEA-COMP:11370"/>
        <dbReference type="ChEBI" id="CHEBI:15378"/>
        <dbReference type="ChEBI" id="CHEBI:57856"/>
        <dbReference type="ChEBI" id="CHEBI:59789"/>
        <dbReference type="ChEBI" id="CHEBI:85452"/>
        <dbReference type="ChEBI" id="CHEBI:85454"/>
        <dbReference type="EC" id="2.1.1.37"/>
    </reaction>
</comment>
<dbReference type="Gene3D" id="3.90.120.10">
    <property type="entry name" value="DNA Methylase, subunit A, domain 2"/>
    <property type="match status" value="1"/>
</dbReference>
<dbReference type="NCBIfam" id="TIGR00675">
    <property type="entry name" value="dcm"/>
    <property type="match status" value="1"/>
</dbReference>
<organism evidence="8 9">
    <name type="scientific">Halobacillus andaensis</name>
    <dbReference type="NCBI Taxonomy" id="1176239"/>
    <lineage>
        <taxon>Bacteria</taxon>
        <taxon>Bacillati</taxon>
        <taxon>Bacillota</taxon>
        <taxon>Bacilli</taxon>
        <taxon>Bacillales</taxon>
        <taxon>Bacillaceae</taxon>
        <taxon>Halobacillus</taxon>
    </lineage>
</organism>
<dbReference type="EMBL" id="BMEL01000002">
    <property type="protein sequence ID" value="GGF17885.1"/>
    <property type="molecule type" value="Genomic_DNA"/>
</dbReference>
<dbReference type="InterPro" id="IPR029063">
    <property type="entry name" value="SAM-dependent_MTases_sf"/>
</dbReference>
<keyword evidence="3 5" id="KW-0949">S-adenosyl-L-methionine</keyword>
<evidence type="ECO:0000256" key="3">
    <source>
        <dbReference type="ARBA" id="ARBA00022691"/>
    </source>
</evidence>
<keyword evidence="9" id="KW-1185">Reference proteome</keyword>
<evidence type="ECO:0000313" key="8">
    <source>
        <dbReference type="EMBL" id="GGF17885.1"/>
    </source>
</evidence>
<keyword evidence="2 5" id="KW-0808">Transferase</keyword>
<keyword evidence="4" id="KW-0680">Restriction system</keyword>
<evidence type="ECO:0000256" key="6">
    <source>
        <dbReference type="RuleBase" id="RU000416"/>
    </source>
</evidence>
<dbReference type="InterPro" id="IPR001525">
    <property type="entry name" value="C5_MeTfrase"/>
</dbReference>
<evidence type="ECO:0000313" key="9">
    <source>
        <dbReference type="Proteomes" id="UP000660110"/>
    </source>
</evidence>
<dbReference type="RefSeq" id="WP_188376959.1">
    <property type="nucleotide sequence ID" value="NZ_BMEL01000002.1"/>
</dbReference>
<name>A0A917B3U9_HALAA</name>
<sequence>MGIKFVDLFAGIGGIRLGFENAMRQLGINTECVLSSEIDKKACETYELNFSEVPAGDIYEISEITDDFDFLLAGFPCQSFSYAGKKRGFGDTRGTLFFEIERLLKKHKPRGFLLENVRGLVSHDKGRTLTTIIEKLETLGYKVDYMLLNSSNFGVPQNRVRIYIIGLLGKEPLHEIQSDTGSSDSHNYKTKQLSMFDSELKYPKVQDILESDSNITDEYTCTDEFTNMLSKVVGNNYNKLHGVRLIDYRGGNSIHSWELGLKGDCTQKEIQFMNALIANRRKKIFGTHQDGKMLTLKQIKTFFDNPELEEIISSLIKKGYLKEVDGKYNPVAGNMSFEVFKFLDPDSISITLTSSDCHRLGIVQNNMPRRITPRECARLQGFPDNFICHPNDISAYKQFGNTVSVPVVEKVILDLFENNSKYFSSNIEEEQVVQY</sequence>